<dbReference type="Proteomes" id="UP001381693">
    <property type="component" value="Unassembled WGS sequence"/>
</dbReference>
<feature type="compositionally biased region" description="Polar residues" evidence="2">
    <location>
        <begin position="204"/>
        <end position="216"/>
    </location>
</feature>
<evidence type="ECO:0000313" key="3">
    <source>
        <dbReference type="EMBL" id="KAK7079812.1"/>
    </source>
</evidence>
<dbReference type="AlphaFoldDB" id="A0AAN8X8R7"/>
<feature type="compositionally biased region" description="Polar residues" evidence="2">
    <location>
        <begin position="157"/>
        <end position="168"/>
    </location>
</feature>
<gene>
    <name evidence="3" type="ORF">SK128_023949</name>
</gene>
<organism evidence="3 4">
    <name type="scientific">Halocaridina rubra</name>
    <name type="common">Hawaiian red shrimp</name>
    <dbReference type="NCBI Taxonomy" id="373956"/>
    <lineage>
        <taxon>Eukaryota</taxon>
        <taxon>Metazoa</taxon>
        <taxon>Ecdysozoa</taxon>
        <taxon>Arthropoda</taxon>
        <taxon>Crustacea</taxon>
        <taxon>Multicrustacea</taxon>
        <taxon>Malacostraca</taxon>
        <taxon>Eumalacostraca</taxon>
        <taxon>Eucarida</taxon>
        <taxon>Decapoda</taxon>
        <taxon>Pleocyemata</taxon>
        <taxon>Caridea</taxon>
        <taxon>Atyoidea</taxon>
        <taxon>Atyidae</taxon>
        <taxon>Halocaridina</taxon>
    </lineage>
</organism>
<sequence length="360" mass="40246">MESNENTHFSFVADEFLDFMSFPELDIVIDQAYETKKNDITNPLQNGVQEISADLHGKTYANLTSTEPAFSDEIDNMYGIALKPEQQILVWSEVKDNSNTNSSSIQEPQPLTPAIHSKLATPSIQEPHPLTPAIHSNLATPSSIQEPQPLTPAIHSNLATPSSIQEPQPLTPAIHSKLATPSLTNAGRTSASPFSAASKQIHSVTSPYTNPRQSSPKIKVPPIAGGKKKTFLWQRSEKFDNPEKEKSRLDAIKAKNNRAKEKERNQELLKKLEDAVNERDELKQKLLQQDKAEREKKLNFFLKKTLQKNKTLEKENNILRHYLSQALEGNLQLVIKTEEKADSTQIVSELVQLSSESSVI</sequence>
<dbReference type="EMBL" id="JAXCGZ010006372">
    <property type="protein sequence ID" value="KAK7079812.1"/>
    <property type="molecule type" value="Genomic_DNA"/>
</dbReference>
<feature type="coiled-coil region" evidence="1">
    <location>
        <begin position="249"/>
        <end position="295"/>
    </location>
</feature>
<evidence type="ECO:0000313" key="4">
    <source>
        <dbReference type="Proteomes" id="UP001381693"/>
    </source>
</evidence>
<proteinExistence type="predicted"/>
<protein>
    <submittedName>
        <fullName evidence="3">Uncharacterized protein</fullName>
    </submittedName>
</protein>
<comment type="caution">
    <text evidence="3">The sequence shown here is derived from an EMBL/GenBank/DDBJ whole genome shotgun (WGS) entry which is preliminary data.</text>
</comment>
<feature type="compositionally biased region" description="Polar residues" evidence="2">
    <location>
        <begin position="137"/>
        <end position="148"/>
    </location>
</feature>
<accession>A0AAN8X8R7</accession>
<keyword evidence="1" id="KW-0175">Coiled coil</keyword>
<feature type="region of interest" description="Disordered" evidence="2">
    <location>
        <begin position="123"/>
        <end position="169"/>
    </location>
</feature>
<reference evidence="3 4" key="1">
    <citation type="submission" date="2023-11" db="EMBL/GenBank/DDBJ databases">
        <title>Halocaridina rubra genome assembly.</title>
        <authorList>
            <person name="Smith C."/>
        </authorList>
    </citation>
    <scope>NUCLEOTIDE SEQUENCE [LARGE SCALE GENOMIC DNA]</scope>
    <source>
        <strain evidence="3">EP-1</strain>
        <tissue evidence="3">Whole</tissue>
    </source>
</reference>
<evidence type="ECO:0000256" key="2">
    <source>
        <dbReference type="SAM" id="MobiDB-lite"/>
    </source>
</evidence>
<keyword evidence="4" id="KW-1185">Reference proteome</keyword>
<name>A0AAN8X8R7_HALRR</name>
<feature type="region of interest" description="Disordered" evidence="2">
    <location>
        <begin position="204"/>
        <end position="224"/>
    </location>
</feature>
<evidence type="ECO:0000256" key="1">
    <source>
        <dbReference type="SAM" id="Coils"/>
    </source>
</evidence>